<proteinExistence type="predicted"/>
<evidence type="ECO:0000256" key="1">
    <source>
        <dbReference type="SAM" id="SignalP"/>
    </source>
</evidence>
<reference evidence="2" key="1">
    <citation type="submission" date="2019-12" db="EMBL/GenBank/DDBJ databases">
        <title>Genome sequence of Babesia ovis.</title>
        <authorList>
            <person name="Yamagishi J."/>
            <person name="Sevinc F."/>
            <person name="Xuan X."/>
        </authorList>
    </citation>
    <scope>NUCLEOTIDE SEQUENCE</scope>
    <source>
        <strain evidence="2">Selcuk</strain>
    </source>
</reference>
<dbReference type="EMBL" id="BLIY01000001">
    <property type="protein sequence ID" value="GFE52713.1"/>
    <property type="molecule type" value="Genomic_DNA"/>
</dbReference>
<dbReference type="Proteomes" id="UP001057455">
    <property type="component" value="Unassembled WGS sequence"/>
</dbReference>
<feature type="chain" id="PRO_5040981420" evidence="1">
    <location>
        <begin position="21"/>
        <end position="250"/>
    </location>
</feature>
<evidence type="ECO:0000313" key="2">
    <source>
        <dbReference type="EMBL" id="GFE52713.1"/>
    </source>
</evidence>
<gene>
    <name evidence="2" type="ORF">BaOVIS_001170</name>
</gene>
<name>A0A9W5T9K6_BABOV</name>
<keyword evidence="1" id="KW-0732">Signal</keyword>
<organism evidence="2 3">
    <name type="scientific">Babesia ovis</name>
    <dbReference type="NCBI Taxonomy" id="5869"/>
    <lineage>
        <taxon>Eukaryota</taxon>
        <taxon>Sar</taxon>
        <taxon>Alveolata</taxon>
        <taxon>Apicomplexa</taxon>
        <taxon>Aconoidasida</taxon>
        <taxon>Piroplasmida</taxon>
        <taxon>Babesiidae</taxon>
        <taxon>Babesia</taxon>
    </lineage>
</organism>
<keyword evidence="3" id="KW-1185">Reference proteome</keyword>
<feature type="signal peptide" evidence="1">
    <location>
        <begin position="1"/>
        <end position="20"/>
    </location>
</feature>
<evidence type="ECO:0000313" key="3">
    <source>
        <dbReference type="Proteomes" id="UP001057455"/>
    </source>
</evidence>
<dbReference type="AlphaFoldDB" id="A0A9W5T9K6"/>
<sequence length="250" mass="28067">MVGPVVYLFCILFVVGSISGDPVQVKLPSERLRYDRSKAKGPLIRGTIVRRAPLSVSNAANLMVIPQTETYPIDKVVPKILPPQPIKEDGPKVAVPQPTKAELPQCRVKLVYPYNKSPNIEIKGINGLFNSILVGYQDPESCDRENKGSLFGWSTTVDAESGRKVPFTFNLNYKPITPLLHPTPYCALILQPPFELNSEVLSAFNLPSRDVRRSLESTESFKRFLKDKNIKVVTSCCFVAHPREFRRRKT</sequence>
<protein>
    <submittedName>
        <fullName evidence="2">Uncharacterized protein</fullName>
    </submittedName>
</protein>
<dbReference type="OrthoDB" id="365972at2759"/>
<accession>A0A9W5T9K6</accession>
<comment type="caution">
    <text evidence="2">The sequence shown here is derived from an EMBL/GenBank/DDBJ whole genome shotgun (WGS) entry which is preliminary data.</text>
</comment>